<feature type="chain" id="PRO_5044015479" description="Outer membrane protein beta-barrel domain-containing protein" evidence="1">
    <location>
        <begin position="20"/>
        <end position="172"/>
    </location>
</feature>
<accession>A0AAW8J671</accession>
<evidence type="ECO:0000313" key="3">
    <source>
        <dbReference type="Proteomes" id="UP001243844"/>
    </source>
</evidence>
<protein>
    <recommendedName>
        <fullName evidence="4">Outer membrane protein beta-barrel domain-containing protein</fullName>
    </recommendedName>
</protein>
<evidence type="ECO:0008006" key="4">
    <source>
        <dbReference type="Google" id="ProtNLM"/>
    </source>
</evidence>
<evidence type="ECO:0000256" key="1">
    <source>
        <dbReference type="SAM" id="SignalP"/>
    </source>
</evidence>
<proteinExistence type="predicted"/>
<sequence>MKIILPFILVGIFINQSHAAPQSEFFQAKLKTGEAASALNAGVGLTMRLAHANMEWVNPYGIAYIKTGAFLNDDHAFGAQVGFRYPLVLTGTEQNGYYLGAYMGHLKSKTYAQKTETQLGAGVDFSYVILNKERISTVSVGLGAGQKLTKENATVFESEPVIQFAYTFSLGL</sequence>
<feature type="signal peptide" evidence="1">
    <location>
        <begin position="1"/>
        <end position="19"/>
    </location>
</feature>
<dbReference type="RefSeq" id="WP_308980804.1">
    <property type="nucleotide sequence ID" value="NZ_JAVIDL010000003.1"/>
</dbReference>
<dbReference type="AlphaFoldDB" id="A0AAW8J671"/>
<reference evidence="2" key="1">
    <citation type="submission" date="2023-08" db="EMBL/GenBank/DDBJ databases">
        <title>Emergence of clinically-relevant ST2 carbapenem-resistant Acinetobacter baumannii strains in hospital sewages in Zhejiang, East of China.</title>
        <authorList>
            <person name="Kaichao C."/>
            <person name="Zhang R."/>
        </authorList>
    </citation>
    <scope>NUCLEOTIDE SEQUENCE</scope>
    <source>
        <strain evidence="2">M-RB-37</strain>
    </source>
</reference>
<comment type="caution">
    <text evidence="2">The sequence shown here is derived from an EMBL/GenBank/DDBJ whole genome shotgun (WGS) entry which is preliminary data.</text>
</comment>
<name>A0AAW8J671_9GAMM</name>
<gene>
    <name evidence="2" type="ORF">RFH47_02570</name>
</gene>
<dbReference type="Proteomes" id="UP001243844">
    <property type="component" value="Unassembled WGS sequence"/>
</dbReference>
<keyword evidence="1" id="KW-0732">Signal</keyword>
<organism evidence="2 3">
    <name type="scientific">Acinetobacter rudis</name>
    <dbReference type="NCBI Taxonomy" id="632955"/>
    <lineage>
        <taxon>Bacteria</taxon>
        <taxon>Pseudomonadati</taxon>
        <taxon>Pseudomonadota</taxon>
        <taxon>Gammaproteobacteria</taxon>
        <taxon>Moraxellales</taxon>
        <taxon>Moraxellaceae</taxon>
        <taxon>Acinetobacter</taxon>
    </lineage>
</organism>
<evidence type="ECO:0000313" key="2">
    <source>
        <dbReference type="EMBL" id="MDQ8934623.1"/>
    </source>
</evidence>
<dbReference type="EMBL" id="JAVIDL010000003">
    <property type="protein sequence ID" value="MDQ8934623.1"/>
    <property type="molecule type" value="Genomic_DNA"/>
</dbReference>